<organism evidence="3 4">
    <name type="scientific">Plasmodium vivax Mauritania I</name>
    <dbReference type="NCBI Taxonomy" id="1035515"/>
    <lineage>
        <taxon>Eukaryota</taxon>
        <taxon>Sar</taxon>
        <taxon>Alveolata</taxon>
        <taxon>Apicomplexa</taxon>
        <taxon>Aconoidasida</taxon>
        <taxon>Haemosporida</taxon>
        <taxon>Plasmodiidae</taxon>
        <taxon>Plasmodium</taxon>
        <taxon>Plasmodium (Plasmodium)</taxon>
    </lineage>
</organism>
<proteinExistence type="predicted"/>
<keyword evidence="2" id="KW-0812">Transmembrane</keyword>
<evidence type="ECO:0000256" key="1">
    <source>
        <dbReference type="SAM" id="MobiDB-lite"/>
    </source>
</evidence>
<dbReference type="Proteomes" id="UP000053776">
    <property type="component" value="Unassembled WGS sequence"/>
</dbReference>
<sequence>MKILITIPSFRSTNMVIIYFNNFVILIMSFIFANYYLILPNNTIKIYKIYNPSYLTYDCYIVVKKDLEKIIELSDWGNQNFEEAIKNMHYDSHYMESINSVLKKLGTFFTADNAFGYIGQEPSCIYVNHWLNNKLKVLYDNKPNYDITIFKDFADKFSRARNGIKNSCKPYMRYYNEEEWDKIKILYKWYDKFENFISSNKYKTDSKCDEIASLRRDFREFTYKHDGKDKELIEKLMKFKDLLRTKLLGIHENCKNEIDYFKYPPQYLQKKEQEQAAAAAREAAAREEQAEKERAKQRAEDQQRAQPQSHQGALSINPLNGEQTQTLTDVPGNNLILETQRSPHERLQSRRHGDSEGQVFRGLIPFTSEQLRDDQERWKYPEVENTGLENKNVDQPLTSGVFGTLKNTLSGITDYVEPVPLIGVSGGMGALFLLLRVFKILNL</sequence>
<name>A0A0J9TJK4_PLAVI</name>
<protein>
    <submittedName>
        <fullName evidence="3">Uncharacterized protein</fullName>
    </submittedName>
</protein>
<feature type="region of interest" description="Disordered" evidence="1">
    <location>
        <begin position="272"/>
        <end position="328"/>
    </location>
</feature>
<evidence type="ECO:0000256" key="2">
    <source>
        <dbReference type="SAM" id="Phobius"/>
    </source>
</evidence>
<feature type="transmembrane region" description="Helical" evidence="2">
    <location>
        <begin position="16"/>
        <end position="38"/>
    </location>
</feature>
<dbReference type="EMBL" id="KQ235011">
    <property type="protein sequence ID" value="KMZ94937.1"/>
    <property type="molecule type" value="Genomic_DNA"/>
</dbReference>
<dbReference type="AlphaFoldDB" id="A0A0J9TJK4"/>
<dbReference type="InterPro" id="IPR008780">
    <property type="entry name" value="Plasmodium_Vir"/>
</dbReference>
<evidence type="ECO:0000313" key="4">
    <source>
        <dbReference type="Proteomes" id="UP000053776"/>
    </source>
</evidence>
<feature type="compositionally biased region" description="Polar residues" evidence="1">
    <location>
        <begin position="304"/>
        <end position="328"/>
    </location>
</feature>
<evidence type="ECO:0000313" key="3">
    <source>
        <dbReference type="EMBL" id="KMZ94937.1"/>
    </source>
</evidence>
<dbReference type="Pfam" id="PF05795">
    <property type="entry name" value="Plasmodium_Vir"/>
    <property type="match status" value="1"/>
</dbReference>
<accession>A0A0J9TJK4</accession>
<dbReference type="OrthoDB" id="389092at2759"/>
<feature type="compositionally biased region" description="Basic and acidic residues" evidence="1">
    <location>
        <begin position="283"/>
        <end position="303"/>
    </location>
</feature>
<gene>
    <name evidence="3" type="ORF">PVMG_06053</name>
</gene>
<keyword evidence="2" id="KW-1133">Transmembrane helix</keyword>
<reference evidence="3 4" key="1">
    <citation type="submission" date="2011-08" db="EMBL/GenBank/DDBJ databases">
        <title>The Genome Sequence of Plasmodium vivax Mauritania I.</title>
        <authorList>
            <consortium name="The Broad Institute Genome Sequencing Platform"/>
            <consortium name="The Broad Institute Genome Sequencing Center for Infectious Disease"/>
            <person name="Neafsey D."/>
            <person name="Carlton J."/>
            <person name="Barnwell J."/>
            <person name="Collins W."/>
            <person name="Escalante A."/>
            <person name="Mullikin J."/>
            <person name="Saul A."/>
            <person name="Guigo R."/>
            <person name="Camara F."/>
            <person name="Young S.K."/>
            <person name="Zeng Q."/>
            <person name="Gargeya S."/>
            <person name="Fitzgerald M."/>
            <person name="Haas B."/>
            <person name="Abouelleil A."/>
            <person name="Alvarado L."/>
            <person name="Arachchi H.M."/>
            <person name="Berlin A."/>
            <person name="Brown A."/>
            <person name="Chapman S.B."/>
            <person name="Chen Z."/>
            <person name="Dunbar C."/>
            <person name="Freedman E."/>
            <person name="Gearin G."/>
            <person name="Gellesch M."/>
            <person name="Goldberg J."/>
            <person name="Griggs A."/>
            <person name="Gujja S."/>
            <person name="Heiman D."/>
            <person name="Howarth C."/>
            <person name="Larson L."/>
            <person name="Lui A."/>
            <person name="MacDonald P.J.P."/>
            <person name="Montmayeur A."/>
            <person name="Murphy C."/>
            <person name="Neiman D."/>
            <person name="Pearson M."/>
            <person name="Priest M."/>
            <person name="Roberts A."/>
            <person name="Saif S."/>
            <person name="Shea T."/>
            <person name="Shenoy N."/>
            <person name="Sisk P."/>
            <person name="Stolte C."/>
            <person name="Sykes S."/>
            <person name="Wortman J."/>
            <person name="Nusbaum C."/>
            <person name="Birren B."/>
        </authorList>
    </citation>
    <scope>NUCLEOTIDE SEQUENCE [LARGE SCALE GENOMIC DNA]</scope>
    <source>
        <strain evidence="3 4">Mauritania I</strain>
    </source>
</reference>
<keyword evidence="2" id="KW-0472">Membrane</keyword>